<gene>
    <name evidence="4" type="ORF">E4T21_20665</name>
</gene>
<feature type="domain" description="PBP" evidence="3">
    <location>
        <begin position="30"/>
        <end position="282"/>
    </location>
</feature>
<dbReference type="OrthoDB" id="9765713at2"/>
<organism evidence="4 5">
    <name type="scientific">Halomonas binhaiensis</name>
    <dbReference type="NCBI Taxonomy" id="2562282"/>
    <lineage>
        <taxon>Bacteria</taxon>
        <taxon>Pseudomonadati</taxon>
        <taxon>Pseudomonadota</taxon>
        <taxon>Gammaproteobacteria</taxon>
        <taxon>Oceanospirillales</taxon>
        <taxon>Halomonadaceae</taxon>
        <taxon>Halomonas</taxon>
    </lineage>
</organism>
<dbReference type="EMBL" id="CP038437">
    <property type="protein sequence ID" value="QEM83711.1"/>
    <property type="molecule type" value="Genomic_DNA"/>
</dbReference>
<evidence type="ECO:0000256" key="1">
    <source>
        <dbReference type="ARBA" id="ARBA00022729"/>
    </source>
</evidence>
<dbReference type="KEGG" id="hbh:E4T21_20665"/>
<dbReference type="SUPFAM" id="SSF53850">
    <property type="entry name" value="Periplasmic binding protein-like II"/>
    <property type="match status" value="1"/>
</dbReference>
<name>A0A5C1NLU3_9GAMM</name>
<dbReference type="Gene3D" id="3.40.190.10">
    <property type="entry name" value="Periplasmic binding protein-like II"/>
    <property type="match status" value="2"/>
</dbReference>
<dbReference type="PANTHER" id="PTHR30570:SF6">
    <property type="entry name" value="PHOSPHATE-BINDING PROTEIN PSTS"/>
    <property type="match status" value="1"/>
</dbReference>
<keyword evidence="5" id="KW-1185">Reference proteome</keyword>
<accession>A0A5C1NLU3</accession>
<evidence type="ECO:0000313" key="5">
    <source>
        <dbReference type="Proteomes" id="UP000324285"/>
    </source>
</evidence>
<protein>
    <submittedName>
        <fullName evidence="4">Phosphate ABC transporter substrate-binding protein</fullName>
    </submittedName>
</protein>
<dbReference type="InterPro" id="IPR050811">
    <property type="entry name" value="Phosphate_ABC_transporter"/>
</dbReference>
<sequence length="320" mass="34752">MFVRRLSRLMQALVLGLLGFLPPMSHAHDVLGNLNAVGSDTMAELILRWGERLEQSHPGVRLQLQASGSASAPAALIAGTTLLGPMSRRMLPRERARFTERYGYPPTAITAGKDALLVVVNRHNPIESLSLRQLDAIFSDNRQCGGEEAIEQWQQLGQDEPQGRIHLYGRNRVSGTHAMFRRIALCGGYFRTKVNVFPGSAAVVSAVGSDPLGIGYAGLNHLTADVHVVGVGEPGQAVVPSRQTLRNNQYPMARHLLIYANLPPGGSLPPTEQAFLDLVLSPSGQEIVEELGFVTLSIPQLNQQRRQLGLPELGSKGEVR</sequence>
<evidence type="ECO:0000313" key="4">
    <source>
        <dbReference type="EMBL" id="QEM83711.1"/>
    </source>
</evidence>
<dbReference type="Pfam" id="PF12849">
    <property type="entry name" value="PBP_like_2"/>
    <property type="match status" value="1"/>
</dbReference>
<dbReference type="AlphaFoldDB" id="A0A5C1NLU3"/>
<proteinExistence type="predicted"/>
<reference evidence="4" key="1">
    <citation type="submission" date="2021-02" db="EMBL/GenBank/DDBJ databases">
        <title>Strain Y2R2, a novel species of the genus Halomonas.</title>
        <authorList>
            <person name="Huang H."/>
        </authorList>
    </citation>
    <scope>NUCLEOTIDE SEQUENCE</scope>
    <source>
        <strain evidence="4">Y2R2</strain>
    </source>
</reference>
<dbReference type="Proteomes" id="UP000324285">
    <property type="component" value="Chromosome"/>
</dbReference>
<evidence type="ECO:0000259" key="3">
    <source>
        <dbReference type="Pfam" id="PF12849"/>
    </source>
</evidence>
<dbReference type="PANTHER" id="PTHR30570">
    <property type="entry name" value="PERIPLASMIC PHOSPHATE BINDING COMPONENT OF PHOSPHATE ABC TRANSPORTER"/>
    <property type="match status" value="1"/>
</dbReference>
<keyword evidence="1 2" id="KW-0732">Signal</keyword>
<dbReference type="RefSeq" id="WP_149286831.1">
    <property type="nucleotide sequence ID" value="NZ_CP038437.2"/>
</dbReference>
<dbReference type="InterPro" id="IPR024370">
    <property type="entry name" value="PBP_domain"/>
</dbReference>
<dbReference type="CDD" id="cd13653">
    <property type="entry name" value="PBP2_phosphate_like_1"/>
    <property type="match status" value="1"/>
</dbReference>
<feature type="chain" id="PRO_5022723595" evidence="2">
    <location>
        <begin position="28"/>
        <end position="320"/>
    </location>
</feature>
<feature type="signal peptide" evidence="2">
    <location>
        <begin position="1"/>
        <end position="27"/>
    </location>
</feature>
<evidence type="ECO:0000256" key="2">
    <source>
        <dbReference type="SAM" id="SignalP"/>
    </source>
</evidence>